<reference evidence="2" key="1">
    <citation type="submission" date="2016-11" db="UniProtKB">
        <authorList>
            <consortium name="WormBaseParasite"/>
        </authorList>
    </citation>
    <scope>IDENTIFICATION</scope>
</reference>
<sequence>MMPLRSLFFKEIPVLILPHSVLKSWNAVFSLTRENIGVGHVLLCSPTNSDTLCYASSDFAENEERC</sequence>
<name>A0A1I8ARU2_9BILA</name>
<evidence type="ECO:0000313" key="1">
    <source>
        <dbReference type="Proteomes" id="UP000095287"/>
    </source>
</evidence>
<evidence type="ECO:0000313" key="2">
    <source>
        <dbReference type="WBParaSite" id="L893_g8415.t1"/>
    </source>
</evidence>
<proteinExistence type="predicted"/>
<protein>
    <submittedName>
        <fullName evidence="2">SNF2_N domain-containing protein</fullName>
    </submittedName>
</protein>
<keyword evidence="1" id="KW-1185">Reference proteome</keyword>
<dbReference type="WBParaSite" id="L893_g8415.t1">
    <property type="protein sequence ID" value="L893_g8415.t1"/>
    <property type="gene ID" value="L893_g8415"/>
</dbReference>
<dbReference type="AlphaFoldDB" id="A0A1I8ARU2"/>
<organism evidence="1 2">
    <name type="scientific">Steinernema glaseri</name>
    <dbReference type="NCBI Taxonomy" id="37863"/>
    <lineage>
        <taxon>Eukaryota</taxon>
        <taxon>Metazoa</taxon>
        <taxon>Ecdysozoa</taxon>
        <taxon>Nematoda</taxon>
        <taxon>Chromadorea</taxon>
        <taxon>Rhabditida</taxon>
        <taxon>Tylenchina</taxon>
        <taxon>Panagrolaimomorpha</taxon>
        <taxon>Strongyloidoidea</taxon>
        <taxon>Steinernematidae</taxon>
        <taxon>Steinernema</taxon>
    </lineage>
</organism>
<dbReference type="Proteomes" id="UP000095287">
    <property type="component" value="Unplaced"/>
</dbReference>
<accession>A0A1I8ARU2</accession>